<keyword evidence="3" id="KW-1185">Reference proteome</keyword>
<dbReference type="OrthoDB" id="3295827at2759"/>
<feature type="compositionally biased region" description="Polar residues" evidence="1">
    <location>
        <begin position="10"/>
        <end position="19"/>
    </location>
</feature>
<gene>
    <name evidence="2" type="ORF">DFH94DRAFT_701731</name>
</gene>
<protein>
    <submittedName>
        <fullName evidence="2">Uncharacterized protein</fullName>
    </submittedName>
</protein>
<dbReference type="AlphaFoldDB" id="A0A9P5N5Y9"/>
<dbReference type="EMBL" id="WHVB01000001">
    <property type="protein sequence ID" value="KAF8486914.1"/>
    <property type="molecule type" value="Genomic_DNA"/>
</dbReference>
<accession>A0A9P5N5Y9</accession>
<sequence>MSSVRVAASNPDQSSSTTTKHNDLLHRDSSAVLRTYLGRVAYNLKLFKTLRRSPVTHRHARLREKDPEPDTQSEIYLWDSLAQLTGISRCPHAHDSRSIKLIRDAWERGLNDNRAFRVLMGRIKKLLDESAEAGADEQHAHGEHGRFDSHWQEGAENLQIRQVDSEDIALDGSSTTWPEGSDANSMAYSEYTVRSITSFNERTNWLFRPHNMNSHWQEGADNPQIRFNLEDIELDDSSTTWPEGSDASSMAYSEYTVRSITSFNERTSWLVRPRNELRK</sequence>
<feature type="region of interest" description="Disordered" evidence="1">
    <location>
        <begin position="1"/>
        <end position="23"/>
    </location>
</feature>
<organism evidence="2 3">
    <name type="scientific">Russula ochroleuca</name>
    <dbReference type="NCBI Taxonomy" id="152965"/>
    <lineage>
        <taxon>Eukaryota</taxon>
        <taxon>Fungi</taxon>
        <taxon>Dikarya</taxon>
        <taxon>Basidiomycota</taxon>
        <taxon>Agaricomycotina</taxon>
        <taxon>Agaricomycetes</taxon>
        <taxon>Russulales</taxon>
        <taxon>Russulaceae</taxon>
        <taxon>Russula</taxon>
    </lineage>
</organism>
<comment type="caution">
    <text evidence="2">The sequence shown here is derived from an EMBL/GenBank/DDBJ whole genome shotgun (WGS) entry which is preliminary data.</text>
</comment>
<evidence type="ECO:0000313" key="2">
    <source>
        <dbReference type="EMBL" id="KAF8486914.1"/>
    </source>
</evidence>
<name>A0A9P5N5Y9_9AGAM</name>
<proteinExistence type="predicted"/>
<reference evidence="2" key="1">
    <citation type="submission" date="2019-10" db="EMBL/GenBank/DDBJ databases">
        <authorList>
            <consortium name="DOE Joint Genome Institute"/>
            <person name="Kuo A."/>
            <person name="Miyauchi S."/>
            <person name="Kiss E."/>
            <person name="Drula E."/>
            <person name="Kohler A."/>
            <person name="Sanchez-Garcia M."/>
            <person name="Andreopoulos B."/>
            <person name="Barry K.W."/>
            <person name="Bonito G."/>
            <person name="Buee M."/>
            <person name="Carver A."/>
            <person name="Chen C."/>
            <person name="Cichocki N."/>
            <person name="Clum A."/>
            <person name="Culley D."/>
            <person name="Crous P.W."/>
            <person name="Fauchery L."/>
            <person name="Girlanda M."/>
            <person name="Hayes R."/>
            <person name="Keri Z."/>
            <person name="LaButti K."/>
            <person name="Lipzen A."/>
            <person name="Lombard V."/>
            <person name="Magnuson J."/>
            <person name="Maillard F."/>
            <person name="Morin E."/>
            <person name="Murat C."/>
            <person name="Nolan M."/>
            <person name="Ohm R."/>
            <person name="Pangilinan J."/>
            <person name="Pereira M."/>
            <person name="Perotto S."/>
            <person name="Peter M."/>
            <person name="Riley R."/>
            <person name="Sitrit Y."/>
            <person name="Stielow B."/>
            <person name="Szollosi G."/>
            <person name="Zifcakova L."/>
            <person name="Stursova M."/>
            <person name="Spatafora J.W."/>
            <person name="Tedersoo L."/>
            <person name="Vaario L.-M."/>
            <person name="Yamada A."/>
            <person name="Yan M."/>
            <person name="Wang P."/>
            <person name="Xu J."/>
            <person name="Bruns T."/>
            <person name="Baldrian P."/>
            <person name="Vilgalys R."/>
            <person name="Henrissat B."/>
            <person name="Grigoriev I.V."/>
            <person name="Hibbett D."/>
            <person name="Nagy L.G."/>
            <person name="Martin F.M."/>
        </authorList>
    </citation>
    <scope>NUCLEOTIDE SEQUENCE</scope>
    <source>
        <strain evidence="2">Prilba</strain>
    </source>
</reference>
<evidence type="ECO:0000256" key="1">
    <source>
        <dbReference type="SAM" id="MobiDB-lite"/>
    </source>
</evidence>
<dbReference type="Proteomes" id="UP000759537">
    <property type="component" value="Unassembled WGS sequence"/>
</dbReference>
<evidence type="ECO:0000313" key="3">
    <source>
        <dbReference type="Proteomes" id="UP000759537"/>
    </source>
</evidence>
<reference evidence="2" key="2">
    <citation type="journal article" date="2020" name="Nat. Commun.">
        <title>Large-scale genome sequencing of mycorrhizal fungi provides insights into the early evolution of symbiotic traits.</title>
        <authorList>
            <person name="Miyauchi S."/>
            <person name="Kiss E."/>
            <person name="Kuo A."/>
            <person name="Drula E."/>
            <person name="Kohler A."/>
            <person name="Sanchez-Garcia M."/>
            <person name="Morin E."/>
            <person name="Andreopoulos B."/>
            <person name="Barry K.W."/>
            <person name="Bonito G."/>
            <person name="Buee M."/>
            <person name="Carver A."/>
            <person name="Chen C."/>
            <person name="Cichocki N."/>
            <person name="Clum A."/>
            <person name="Culley D."/>
            <person name="Crous P.W."/>
            <person name="Fauchery L."/>
            <person name="Girlanda M."/>
            <person name="Hayes R.D."/>
            <person name="Keri Z."/>
            <person name="LaButti K."/>
            <person name="Lipzen A."/>
            <person name="Lombard V."/>
            <person name="Magnuson J."/>
            <person name="Maillard F."/>
            <person name="Murat C."/>
            <person name="Nolan M."/>
            <person name="Ohm R.A."/>
            <person name="Pangilinan J."/>
            <person name="Pereira M.F."/>
            <person name="Perotto S."/>
            <person name="Peter M."/>
            <person name="Pfister S."/>
            <person name="Riley R."/>
            <person name="Sitrit Y."/>
            <person name="Stielow J.B."/>
            <person name="Szollosi G."/>
            <person name="Zifcakova L."/>
            <person name="Stursova M."/>
            <person name="Spatafora J.W."/>
            <person name="Tedersoo L."/>
            <person name="Vaario L.M."/>
            <person name="Yamada A."/>
            <person name="Yan M."/>
            <person name="Wang P."/>
            <person name="Xu J."/>
            <person name="Bruns T."/>
            <person name="Baldrian P."/>
            <person name="Vilgalys R."/>
            <person name="Dunand C."/>
            <person name="Henrissat B."/>
            <person name="Grigoriev I.V."/>
            <person name="Hibbett D."/>
            <person name="Nagy L.G."/>
            <person name="Martin F.M."/>
        </authorList>
    </citation>
    <scope>NUCLEOTIDE SEQUENCE</scope>
    <source>
        <strain evidence="2">Prilba</strain>
    </source>
</reference>